<dbReference type="PANTHER" id="PTHR13847:SF287">
    <property type="entry name" value="FAD-DEPENDENT OXIDOREDUCTASE DOMAIN-CONTAINING PROTEIN 1"/>
    <property type="match status" value="1"/>
</dbReference>
<name>A0A176XIB8_AGRTU</name>
<dbReference type="InterPro" id="IPR006076">
    <property type="entry name" value="FAD-dep_OxRdtase"/>
</dbReference>
<proteinExistence type="predicted"/>
<dbReference type="GO" id="GO:0016491">
    <property type="term" value="F:oxidoreductase activity"/>
    <property type="evidence" value="ECO:0007669"/>
    <property type="project" value="UniProtKB-KW"/>
</dbReference>
<dbReference type="Pfam" id="PF01266">
    <property type="entry name" value="DAO"/>
    <property type="match status" value="1"/>
</dbReference>
<evidence type="ECO:0000259" key="2">
    <source>
        <dbReference type="Pfam" id="PF01266"/>
    </source>
</evidence>
<evidence type="ECO:0000313" key="4">
    <source>
        <dbReference type="Proteomes" id="UP000077098"/>
    </source>
</evidence>
<keyword evidence="1" id="KW-0560">Oxidoreductase</keyword>
<evidence type="ECO:0000313" key="3">
    <source>
        <dbReference type="EMBL" id="OAE48895.1"/>
    </source>
</evidence>
<dbReference type="Gene3D" id="3.30.9.10">
    <property type="entry name" value="D-Amino Acid Oxidase, subunit A, domain 2"/>
    <property type="match status" value="1"/>
</dbReference>
<gene>
    <name evidence="3" type="ORF">A7J57_20295</name>
</gene>
<dbReference type="SUPFAM" id="SSF51905">
    <property type="entry name" value="FAD/NAD(P)-binding domain"/>
    <property type="match status" value="1"/>
</dbReference>
<protein>
    <submittedName>
        <fullName evidence="3">FAD-dependent oxidoreductase</fullName>
    </submittedName>
</protein>
<organism evidence="3 4">
    <name type="scientific">Agrobacterium tumefaciens</name>
    <dbReference type="NCBI Taxonomy" id="358"/>
    <lineage>
        <taxon>Bacteria</taxon>
        <taxon>Pseudomonadati</taxon>
        <taxon>Pseudomonadota</taxon>
        <taxon>Alphaproteobacteria</taxon>
        <taxon>Hyphomicrobiales</taxon>
        <taxon>Rhizobiaceae</taxon>
        <taxon>Rhizobium/Agrobacterium group</taxon>
        <taxon>Agrobacterium</taxon>
        <taxon>Agrobacterium tumefaciens complex</taxon>
    </lineage>
</organism>
<feature type="domain" description="FAD dependent oxidoreductase" evidence="2">
    <location>
        <begin position="5"/>
        <end position="345"/>
    </location>
</feature>
<accession>A0A176XIB8</accession>
<dbReference type="PROSITE" id="PS51257">
    <property type="entry name" value="PROKAR_LIPOPROTEIN"/>
    <property type="match status" value="1"/>
</dbReference>
<dbReference type="InterPro" id="IPR036188">
    <property type="entry name" value="FAD/NAD-bd_sf"/>
</dbReference>
<comment type="caution">
    <text evidence="3">The sequence shown here is derived from an EMBL/GenBank/DDBJ whole genome shotgun (WGS) entry which is preliminary data.</text>
</comment>
<dbReference type="RefSeq" id="WP_063947507.1">
    <property type="nucleotide sequence ID" value="NZ_JBJDNA010000005.1"/>
</dbReference>
<dbReference type="Gene3D" id="3.50.50.60">
    <property type="entry name" value="FAD/NAD(P)-binding domain"/>
    <property type="match status" value="1"/>
</dbReference>
<dbReference type="SUPFAM" id="SSF54373">
    <property type="entry name" value="FAD-linked reductases, C-terminal domain"/>
    <property type="match status" value="1"/>
</dbReference>
<sequence length="371" mass="40053">MREPDVLVVGGGLVGACIAWGLARKGLRVTVLDEGDIAFRAARANFGHVWVHGKGIGKPEYSNWTQASALLWPELSDELKRETGVDPGFTRPGGFYLCLSQTELQRRVNAMTMLQEQPGIELYPYEILDHRQTEAQLPGIGGDVVGSSYCSLDGHTNPLRLYRALHTAFRNLGGTYLPNCHVDRIICEKNAFTVVGPWGSISAGRVVLAAGLGNTRLAPMVALSVPLVPSRGQIIVTEKTIPFLHYPVANIRQTDEGGVIIGESKEATMDHLQPRTAISAVLAERATRMFPILGELDVVRVWAAFRVITSDGFPIYEQSSRYPGAFAVSCHSGVTLAAGHAYTIAGHIALGAFPSALSLFSSERFDVSATA</sequence>
<dbReference type="AlphaFoldDB" id="A0A176XIB8"/>
<dbReference type="EMBL" id="LXPS01000004">
    <property type="protein sequence ID" value="OAE48895.1"/>
    <property type="molecule type" value="Genomic_DNA"/>
</dbReference>
<reference evidence="3 4" key="1">
    <citation type="submission" date="2016-05" db="EMBL/GenBank/DDBJ databases">
        <authorList>
            <person name="Lavstsen T."/>
            <person name="Jespersen J.S."/>
        </authorList>
    </citation>
    <scope>NUCLEOTIDE SEQUENCE [LARGE SCALE GENOMIC DNA]</scope>
    <source>
        <strain evidence="3 4">KCJ1736</strain>
    </source>
</reference>
<evidence type="ECO:0000256" key="1">
    <source>
        <dbReference type="ARBA" id="ARBA00023002"/>
    </source>
</evidence>
<dbReference type="Proteomes" id="UP000077098">
    <property type="component" value="Unassembled WGS sequence"/>
</dbReference>
<dbReference type="GO" id="GO:0005737">
    <property type="term" value="C:cytoplasm"/>
    <property type="evidence" value="ECO:0007669"/>
    <property type="project" value="TreeGrafter"/>
</dbReference>
<dbReference type="PANTHER" id="PTHR13847">
    <property type="entry name" value="SARCOSINE DEHYDROGENASE-RELATED"/>
    <property type="match status" value="1"/>
</dbReference>